<comment type="caution">
    <text evidence="8">The sequence shown here is derived from an EMBL/GenBank/DDBJ whole genome shotgun (WGS) entry which is preliminary data.</text>
</comment>
<dbReference type="OrthoDB" id="541001at2759"/>
<evidence type="ECO:0000256" key="3">
    <source>
        <dbReference type="ARBA" id="ARBA00022801"/>
    </source>
</evidence>
<dbReference type="InParanoid" id="A0A2V0NXW9"/>
<keyword evidence="2" id="KW-0479">Metal-binding</keyword>
<name>A0A2V0NXW9_9CHLO</name>
<dbReference type="GO" id="GO:0016787">
    <property type="term" value="F:hydrolase activity"/>
    <property type="evidence" value="ECO:0007669"/>
    <property type="project" value="UniProtKB-KW"/>
</dbReference>
<keyword evidence="3" id="KW-0378">Hydrolase</keyword>
<evidence type="ECO:0000256" key="1">
    <source>
        <dbReference type="ARBA" id="ARBA00001947"/>
    </source>
</evidence>
<evidence type="ECO:0000313" key="8">
    <source>
        <dbReference type="EMBL" id="GBF92478.1"/>
    </source>
</evidence>
<protein>
    <recommendedName>
        <fullName evidence="7">DAPG hydrolase PhiG domain-containing protein</fullName>
    </recommendedName>
</protein>
<feature type="chain" id="PRO_5016145050" description="DAPG hydrolase PhiG domain-containing protein" evidence="6">
    <location>
        <begin position="25"/>
        <end position="336"/>
    </location>
</feature>
<evidence type="ECO:0000256" key="5">
    <source>
        <dbReference type="SAM" id="MobiDB-lite"/>
    </source>
</evidence>
<keyword evidence="9" id="KW-1185">Reference proteome</keyword>
<gene>
    <name evidence="8" type="ORF">Rsub_04582</name>
</gene>
<reference evidence="8 9" key="1">
    <citation type="journal article" date="2018" name="Sci. Rep.">
        <title>Raphidocelis subcapitata (=Pseudokirchneriella subcapitata) provides an insight into genome evolution and environmental adaptations in the Sphaeropleales.</title>
        <authorList>
            <person name="Suzuki S."/>
            <person name="Yamaguchi H."/>
            <person name="Nakajima N."/>
            <person name="Kawachi M."/>
        </authorList>
    </citation>
    <scope>NUCLEOTIDE SEQUENCE [LARGE SCALE GENOMIC DNA]</scope>
    <source>
        <strain evidence="8 9">NIES-35</strain>
    </source>
</reference>
<feature type="region of interest" description="Disordered" evidence="5">
    <location>
        <begin position="32"/>
        <end position="74"/>
    </location>
</feature>
<feature type="signal peptide" evidence="6">
    <location>
        <begin position="1"/>
        <end position="24"/>
    </location>
</feature>
<evidence type="ECO:0000256" key="6">
    <source>
        <dbReference type="SAM" id="SignalP"/>
    </source>
</evidence>
<organism evidence="8 9">
    <name type="scientific">Raphidocelis subcapitata</name>
    <dbReference type="NCBI Taxonomy" id="307507"/>
    <lineage>
        <taxon>Eukaryota</taxon>
        <taxon>Viridiplantae</taxon>
        <taxon>Chlorophyta</taxon>
        <taxon>core chlorophytes</taxon>
        <taxon>Chlorophyceae</taxon>
        <taxon>CS clade</taxon>
        <taxon>Sphaeropleales</taxon>
        <taxon>Selenastraceae</taxon>
        <taxon>Raphidocelis</taxon>
    </lineage>
</organism>
<feature type="compositionally biased region" description="Basic and acidic residues" evidence="5">
    <location>
        <begin position="40"/>
        <end position="74"/>
    </location>
</feature>
<evidence type="ECO:0000256" key="2">
    <source>
        <dbReference type="ARBA" id="ARBA00022723"/>
    </source>
</evidence>
<dbReference type="InterPro" id="IPR041526">
    <property type="entry name" value="DAPG_hydrolase"/>
</dbReference>
<dbReference type="GO" id="GO:0046872">
    <property type="term" value="F:metal ion binding"/>
    <property type="evidence" value="ECO:0007669"/>
    <property type="project" value="UniProtKB-KW"/>
</dbReference>
<sequence length="336" mass="37458">MRRPALLLALAGLALLAAMAAADAGDSDLSSLLASEPDDDLRGAAREVARRERRADREARRADRAEAKQQAREAKATKCKKGSWGIIIQKPIQNKVLPAERPAPWPLCGLGKCNLSVAIDMHVQPQDGIRIEVIHKPLTGITAEMMEWWFSGNIEGTMVDPRDNKTYTRYLIWHPTDHIHEITKKPSKTPGSVIGAVREITEFIGAQRATPYTSADRNCEWNAEHYANDELEVAALDRTGLSLQLKIGYKNKPMRMRHSWSDSPDGTGLLLNSTLNVGFTGDRPIVARINRRYCRRAFGGDNQEKSAELWANHCLEEFANLKNFLPDLFKAEAGKP</sequence>
<evidence type="ECO:0000259" key="7">
    <source>
        <dbReference type="Pfam" id="PF18089"/>
    </source>
</evidence>
<keyword evidence="6" id="KW-0732">Signal</keyword>
<comment type="cofactor">
    <cofactor evidence="1">
        <name>Zn(2+)</name>
        <dbReference type="ChEBI" id="CHEBI:29105"/>
    </cofactor>
</comment>
<accession>A0A2V0NXW9</accession>
<proteinExistence type="predicted"/>
<evidence type="ECO:0000256" key="4">
    <source>
        <dbReference type="ARBA" id="ARBA00022833"/>
    </source>
</evidence>
<dbReference type="AlphaFoldDB" id="A0A2V0NXW9"/>
<dbReference type="Pfam" id="PF18089">
    <property type="entry name" value="DAPG_hydrolase"/>
    <property type="match status" value="1"/>
</dbReference>
<dbReference type="Proteomes" id="UP000247498">
    <property type="component" value="Unassembled WGS sequence"/>
</dbReference>
<feature type="domain" description="DAPG hydrolase PhiG" evidence="7">
    <location>
        <begin position="134"/>
        <end position="330"/>
    </location>
</feature>
<dbReference type="EMBL" id="BDRX01000032">
    <property type="protein sequence ID" value="GBF92478.1"/>
    <property type="molecule type" value="Genomic_DNA"/>
</dbReference>
<evidence type="ECO:0000313" key="9">
    <source>
        <dbReference type="Proteomes" id="UP000247498"/>
    </source>
</evidence>
<keyword evidence="4" id="KW-0862">Zinc</keyword>